<dbReference type="Proteomes" id="UP000823405">
    <property type="component" value="Unassembled WGS sequence"/>
</dbReference>
<feature type="compositionally biased region" description="Basic residues" evidence="1">
    <location>
        <begin position="71"/>
        <end position="88"/>
    </location>
</feature>
<feature type="region of interest" description="Disordered" evidence="1">
    <location>
        <begin position="61"/>
        <end position="95"/>
    </location>
</feature>
<organism evidence="2 3">
    <name type="scientific">Linnemannia gamsii</name>
    <dbReference type="NCBI Taxonomy" id="64522"/>
    <lineage>
        <taxon>Eukaryota</taxon>
        <taxon>Fungi</taxon>
        <taxon>Fungi incertae sedis</taxon>
        <taxon>Mucoromycota</taxon>
        <taxon>Mortierellomycotina</taxon>
        <taxon>Mortierellomycetes</taxon>
        <taxon>Mortierellales</taxon>
        <taxon>Mortierellaceae</taxon>
        <taxon>Linnemannia</taxon>
    </lineage>
</organism>
<accession>A0A9P6UEU0</accession>
<sequence>MHSLYDNEYDDRIDSDSHAAKVIYNYHFNPNTVTYEAYANRDCFDDYYHDDYELHNDYDDYDNIRLVPPRNKPKSKRNNRSLKPKTQKKQPVETK</sequence>
<name>A0A9P6UEU0_9FUNG</name>
<evidence type="ECO:0000313" key="2">
    <source>
        <dbReference type="EMBL" id="KAG0284546.1"/>
    </source>
</evidence>
<reference evidence="2" key="1">
    <citation type="journal article" date="2020" name="Fungal Divers.">
        <title>Resolving the Mortierellaceae phylogeny through synthesis of multi-gene phylogenetics and phylogenomics.</title>
        <authorList>
            <person name="Vandepol N."/>
            <person name="Liber J."/>
            <person name="Desiro A."/>
            <person name="Na H."/>
            <person name="Kennedy M."/>
            <person name="Barry K."/>
            <person name="Grigoriev I.V."/>
            <person name="Miller A.N."/>
            <person name="O'Donnell K."/>
            <person name="Stajich J.E."/>
            <person name="Bonito G."/>
        </authorList>
    </citation>
    <scope>NUCLEOTIDE SEQUENCE</scope>
    <source>
        <strain evidence="2">NVP60</strain>
    </source>
</reference>
<evidence type="ECO:0000313" key="3">
    <source>
        <dbReference type="Proteomes" id="UP000823405"/>
    </source>
</evidence>
<comment type="caution">
    <text evidence="2">The sequence shown here is derived from an EMBL/GenBank/DDBJ whole genome shotgun (WGS) entry which is preliminary data.</text>
</comment>
<gene>
    <name evidence="2" type="ORF">BGZ97_008145</name>
</gene>
<evidence type="ECO:0000256" key="1">
    <source>
        <dbReference type="SAM" id="MobiDB-lite"/>
    </source>
</evidence>
<dbReference type="EMBL" id="JAAAIN010003684">
    <property type="protein sequence ID" value="KAG0284546.1"/>
    <property type="molecule type" value="Genomic_DNA"/>
</dbReference>
<feature type="non-terminal residue" evidence="2">
    <location>
        <position position="95"/>
    </location>
</feature>
<protein>
    <submittedName>
        <fullName evidence="2">Uncharacterized protein</fullName>
    </submittedName>
</protein>
<proteinExistence type="predicted"/>
<dbReference type="AlphaFoldDB" id="A0A9P6UEU0"/>
<keyword evidence="3" id="KW-1185">Reference proteome</keyword>